<evidence type="ECO:0000313" key="3">
    <source>
        <dbReference type="Proteomes" id="UP000233837"/>
    </source>
</evidence>
<name>A0A2I0VV76_9ASPA</name>
<keyword evidence="3" id="KW-1185">Reference proteome</keyword>
<feature type="region of interest" description="Disordered" evidence="1">
    <location>
        <begin position="133"/>
        <end position="153"/>
    </location>
</feature>
<accession>A0A2I0VV76</accession>
<protein>
    <submittedName>
        <fullName evidence="2">Uncharacterized protein</fullName>
    </submittedName>
</protein>
<evidence type="ECO:0000256" key="1">
    <source>
        <dbReference type="SAM" id="MobiDB-lite"/>
    </source>
</evidence>
<reference evidence="2 3" key="1">
    <citation type="journal article" date="2016" name="Sci. Rep.">
        <title>The Dendrobium catenatum Lindl. genome sequence provides insights into polysaccharide synthase, floral development and adaptive evolution.</title>
        <authorList>
            <person name="Zhang G.Q."/>
            <person name="Xu Q."/>
            <person name="Bian C."/>
            <person name="Tsai W.C."/>
            <person name="Yeh C.M."/>
            <person name="Liu K.W."/>
            <person name="Yoshida K."/>
            <person name="Zhang L.S."/>
            <person name="Chang S.B."/>
            <person name="Chen F."/>
            <person name="Shi Y."/>
            <person name="Su Y.Y."/>
            <person name="Zhang Y.Q."/>
            <person name="Chen L.J."/>
            <person name="Yin Y."/>
            <person name="Lin M."/>
            <person name="Huang H."/>
            <person name="Deng H."/>
            <person name="Wang Z.W."/>
            <person name="Zhu S.L."/>
            <person name="Zhao X."/>
            <person name="Deng C."/>
            <person name="Niu S.C."/>
            <person name="Huang J."/>
            <person name="Wang M."/>
            <person name="Liu G.H."/>
            <person name="Yang H.J."/>
            <person name="Xiao X.J."/>
            <person name="Hsiao Y.Y."/>
            <person name="Wu W.L."/>
            <person name="Chen Y.Y."/>
            <person name="Mitsuda N."/>
            <person name="Ohme-Takagi M."/>
            <person name="Luo Y.B."/>
            <person name="Van de Peer Y."/>
            <person name="Liu Z.J."/>
        </authorList>
    </citation>
    <scope>NUCLEOTIDE SEQUENCE [LARGE SCALE GENOMIC DNA]</scope>
    <source>
        <tissue evidence="2">The whole plant</tissue>
    </source>
</reference>
<gene>
    <name evidence="2" type="ORF">MA16_Dca022763</name>
</gene>
<proteinExistence type="predicted"/>
<sequence length="212" mass="24111">MMNKKAFFANIEYSSLELATKKFIENNILEEGRVGHIYQSCFGVLAAVMILDGCGQDYDRMFDISGFGLAVRGGLNKGATELSRKLYNTVPKYILDAHYIARHINLPHDYSRIGEHGFKVNNVIEKNHMLDQNPRRKLEARSHSLGKAPSEPETTDVQEARWLMSKLTTRLHLPRCVRLIPQFRVLMVTVVMELRVHLSMKCIGPMCHLAGV</sequence>
<dbReference type="Proteomes" id="UP000233837">
    <property type="component" value="Unassembled WGS sequence"/>
</dbReference>
<dbReference type="EMBL" id="KZ503207">
    <property type="protein sequence ID" value="PKU67318.1"/>
    <property type="molecule type" value="Genomic_DNA"/>
</dbReference>
<feature type="compositionally biased region" description="Basic and acidic residues" evidence="1">
    <location>
        <begin position="133"/>
        <end position="142"/>
    </location>
</feature>
<evidence type="ECO:0000313" key="2">
    <source>
        <dbReference type="EMBL" id="PKU67318.1"/>
    </source>
</evidence>
<organism evidence="2 3">
    <name type="scientific">Dendrobium catenatum</name>
    <dbReference type="NCBI Taxonomy" id="906689"/>
    <lineage>
        <taxon>Eukaryota</taxon>
        <taxon>Viridiplantae</taxon>
        <taxon>Streptophyta</taxon>
        <taxon>Embryophyta</taxon>
        <taxon>Tracheophyta</taxon>
        <taxon>Spermatophyta</taxon>
        <taxon>Magnoliopsida</taxon>
        <taxon>Liliopsida</taxon>
        <taxon>Asparagales</taxon>
        <taxon>Orchidaceae</taxon>
        <taxon>Epidendroideae</taxon>
        <taxon>Malaxideae</taxon>
        <taxon>Dendrobiinae</taxon>
        <taxon>Dendrobium</taxon>
    </lineage>
</organism>
<reference evidence="2 3" key="2">
    <citation type="journal article" date="2017" name="Nature">
        <title>The Apostasia genome and the evolution of orchids.</title>
        <authorList>
            <person name="Zhang G.Q."/>
            <person name="Liu K.W."/>
            <person name="Li Z."/>
            <person name="Lohaus R."/>
            <person name="Hsiao Y.Y."/>
            <person name="Niu S.C."/>
            <person name="Wang J.Y."/>
            <person name="Lin Y.C."/>
            <person name="Xu Q."/>
            <person name="Chen L.J."/>
            <person name="Yoshida K."/>
            <person name="Fujiwara S."/>
            <person name="Wang Z.W."/>
            <person name="Zhang Y.Q."/>
            <person name="Mitsuda N."/>
            <person name="Wang M."/>
            <person name="Liu G.H."/>
            <person name="Pecoraro L."/>
            <person name="Huang H.X."/>
            <person name="Xiao X.J."/>
            <person name="Lin M."/>
            <person name="Wu X.Y."/>
            <person name="Wu W.L."/>
            <person name="Chen Y.Y."/>
            <person name="Chang S.B."/>
            <person name="Sakamoto S."/>
            <person name="Ohme-Takagi M."/>
            <person name="Yagi M."/>
            <person name="Zeng S.J."/>
            <person name="Shen C.Y."/>
            <person name="Yeh C.M."/>
            <person name="Luo Y.B."/>
            <person name="Tsai W.C."/>
            <person name="Van de Peer Y."/>
            <person name="Liu Z.J."/>
        </authorList>
    </citation>
    <scope>NUCLEOTIDE SEQUENCE [LARGE SCALE GENOMIC DNA]</scope>
    <source>
        <tissue evidence="2">The whole plant</tissue>
    </source>
</reference>
<dbReference type="AlphaFoldDB" id="A0A2I0VV76"/>